<dbReference type="Gene3D" id="1.10.1280.10">
    <property type="entry name" value="Di-copper center containing domain from catechol oxidase"/>
    <property type="match status" value="1"/>
</dbReference>
<feature type="domain" description="Tyrosinase copper-binding" evidence="4">
    <location>
        <begin position="254"/>
        <end position="265"/>
    </location>
</feature>
<dbReference type="InterPro" id="IPR002227">
    <property type="entry name" value="Tyrosinase_Cu-bd"/>
</dbReference>
<comment type="caution">
    <text evidence="5">The sequence shown here is derived from an EMBL/GenBank/DDBJ whole genome shotgun (WGS) entry which is preliminary data.</text>
</comment>
<dbReference type="PROSITE" id="PS00498">
    <property type="entry name" value="TYROSINASE_2"/>
    <property type="match status" value="1"/>
</dbReference>
<name>A0ABS3J5N9_9HYPH</name>
<feature type="region of interest" description="Disordered" evidence="3">
    <location>
        <begin position="356"/>
        <end position="387"/>
    </location>
</feature>
<dbReference type="InterPro" id="IPR006311">
    <property type="entry name" value="TAT_signal"/>
</dbReference>
<dbReference type="SUPFAM" id="SSF48056">
    <property type="entry name" value="Di-copper centre-containing domain"/>
    <property type="match status" value="1"/>
</dbReference>
<dbReference type="PANTHER" id="PTHR11474:SF76">
    <property type="entry name" value="SHKT DOMAIN-CONTAINING PROTEIN"/>
    <property type="match status" value="1"/>
</dbReference>
<evidence type="ECO:0000313" key="6">
    <source>
        <dbReference type="Proteomes" id="UP000664288"/>
    </source>
</evidence>
<accession>A0ABS3J5N9</accession>
<dbReference type="Pfam" id="PF00264">
    <property type="entry name" value="Tyrosinase"/>
    <property type="match status" value="2"/>
</dbReference>
<feature type="compositionally biased region" description="Low complexity" evidence="3">
    <location>
        <begin position="358"/>
        <end position="387"/>
    </location>
</feature>
<dbReference type="EMBL" id="JAFMPY010000016">
    <property type="protein sequence ID" value="MBO0904980.1"/>
    <property type="molecule type" value="Genomic_DNA"/>
</dbReference>
<organism evidence="5 6">
    <name type="scientific">Jiella sonneratiae</name>
    <dbReference type="NCBI Taxonomy" id="2816856"/>
    <lineage>
        <taxon>Bacteria</taxon>
        <taxon>Pseudomonadati</taxon>
        <taxon>Pseudomonadota</taxon>
        <taxon>Alphaproteobacteria</taxon>
        <taxon>Hyphomicrobiales</taxon>
        <taxon>Aurantimonadaceae</taxon>
        <taxon>Jiella</taxon>
    </lineage>
</organism>
<evidence type="ECO:0000256" key="2">
    <source>
        <dbReference type="ARBA" id="ARBA00023008"/>
    </source>
</evidence>
<sequence length="535" mass="57526">MQTTRRNLLKVVASLTMVGLLPVSFEHLAKAQPLRVRYDARSTEGKRMLQTYARAVQAMKQTGAGTPASWTFQWYTHAVSGSSSKLAELNRIYGSQPSPDRDLANRVWSTCQAHGSGTWEPNFLPWHRALILFFEDTIRRVAQDDAFTLPYWNYTEDATLPVEFRQKDDPTYGALYQANRNPGINSGTPLTEVRGGLPAQLLSLDVMDERQYYAGPQGVPQGFNERIDNGLHGFIHVNTGGTENMGAVPFAAQDPIFWIHHCNIDRIWAGWNANGGRNPTGKQWASQQVHVFADASGNRIEVTNGQVTAIEPLGYSYDELPRQRGGGVAVASRESARTTALSGAAAVNDILGGGGGTQLAQADQGQGQGQAQTPGAGQEPDGTQAQAQAEMMATTNQPLVLGAAPTAITLTPAQHGASTESFALGLKNSPKRQYLVLSGIKTDVQPGTVYNVFAGQPGAQPATGDSPSYVGSLQFFDAQPFGTDAAPKPVRFVFDITDKLQSGAIKDPLSYYIVPADNPEAGAKPVIGTIELVNN</sequence>
<dbReference type="PANTHER" id="PTHR11474">
    <property type="entry name" value="TYROSINASE FAMILY MEMBER"/>
    <property type="match status" value="1"/>
</dbReference>
<dbReference type="PROSITE" id="PS51318">
    <property type="entry name" value="TAT"/>
    <property type="match status" value="1"/>
</dbReference>
<proteinExistence type="predicted"/>
<dbReference type="Proteomes" id="UP000664288">
    <property type="component" value="Unassembled WGS sequence"/>
</dbReference>
<keyword evidence="6" id="KW-1185">Reference proteome</keyword>
<gene>
    <name evidence="5" type="ORF">J1C47_15155</name>
</gene>
<reference evidence="5 6" key="1">
    <citation type="submission" date="2021-03" db="EMBL/GenBank/DDBJ databases">
        <title>Whole genome sequence of Jiella sp. MQZ13P-4.</title>
        <authorList>
            <person name="Tuo L."/>
        </authorList>
    </citation>
    <scope>NUCLEOTIDE SEQUENCE [LARGE SCALE GENOMIC DNA]</scope>
    <source>
        <strain evidence="5 6">MQZ13P-4</strain>
    </source>
</reference>
<dbReference type="PRINTS" id="PR00092">
    <property type="entry name" value="TYROSINASE"/>
</dbReference>
<keyword evidence="2" id="KW-0186">Copper</keyword>
<evidence type="ECO:0000256" key="3">
    <source>
        <dbReference type="SAM" id="MobiDB-lite"/>
    </source>
</evidence>
<protein>
    <submittedName>
        <fullName evidence="5">Tyrosinase family protein</fullName>
    </submittedName>
</protein>
<dbReference type="InterPro" id="IPR057190">
    <property type="entry name" value="DUF7868"/>
</dbReference>
<evidence type="ECO:0000259" key="4">
    <source>
        <dbReference type="PROSITE" id="PS00498"/>
    </source>
</evidence>
<dbReference type="Pfam" id="PF25271">
    <property type="entry name" value="DUF7868"/>
    <property type="match status" value="1"/>
</dbReference>
<keyword evidence="1" id="KW-0479">Metal-binding</keyword>
<dbReference type="InterPro" id="IPR008922">
    <property type="entry name" value="Di-copper_centre_dom_sf"/>
</dbReference>
<evidence type="ECO:0000313" key="5">
    <source>
        <dbReference type="EMBL" id="MBO0904980.1"/>
    </source>
</evidence>
<evidence type="ECO:0000256" key="1">
    <source>
        <dbReference type="ARBA" id="ARBA00022723"/>
    </source>
</evidence>
<dbReference type="InterPro" id="IPR050316">
    <property type="entry name" value="Tyrosinase/Hemocyanin"/>
</dbReference>
<dbReference type="RefSeq" id="WP_207351618.1">
    <property type="nucleotide sequence ID" value="NZ_JAFMPY010000016.1"/>
</dbReference>